<evidence type="ECO:0000256" key="1">
    <source>
        <dbReference type="SAM" id="SignalP"/>
    </source>
</evidence>
<gene>
    <name evidence="2" type="ORF">SAMN05192553_11232</name>
</gene>
<feature type="signal peptide" evidence="1">
    <location>
        <begin position="1"/>
        <end position="24"/>
    </location>
</feature>
<organism evidence="2 3">
    <name type="scientific">Cyclobacterium xiamenense</name>
    <dbReference type="NCBI Taxonomy" id="1297121"/>
    <lineage>
        <taxon>Bacteria</taxon>
        <taxon>Pseudomonadati</taxon>
        <taxon>Bacteroidota</taxon>
        <taxon>Cytophagia</taxon>
        <taxon>Cytophagales</taxon>
        <taxon>Cyclobacteriaceae</taxon>
        <taxon>Cyclobacterium</taxon>
    </lineage>
</organism>
<keyword evidence="3" id="KW-1185">Reference proteome</keyword>
<dbReference type="AlphaFoldDB" id="A0A1H7BHH5"/>
<protein>
    <recommendedName>
        <fullName evidence="4">Outer membrane protein beta-barrel domain-containing protein</fullName>
    </recommendedName>
</protein>
<proteinExistence type="predicted"/>
<dbReference type="STRING" id="1416801.SAMN05192553_11232"/>
<dbReference type="Proteomes" id="UP000199403">
    <property type="component" value="Unassembled WGS sequence"/>
</dbReference>
<feature type="chain" id="PRO_5011656991" description="Outer membrane protein beta-barrel domain-containing protein" evidence="1">
    <location>
        <begin position="25"/>
        <end position="239"/>
    </location>
</feature>
<keyword evidence="1" id="KW-0732">Signal</keyword>
<dbReference type="OrthoDB" id="838455at2"/>
<sequence>MKKLLSVISLLLLAAPLLPLRVSGQNFYKEKISRNQYVQAGLGLGAMYSDNSGRFRGLDVKIGPAASVAYGRKLHPHLDLRGYLGYQRTQSQDRDYFTPQTIASWEANGQAIESKNNLIFLDLMPTLQLFSSENHTQRKRLNAYLGAGLGLLLNLNEETRIEGNETSSSNHSRIVGYVPVRGGLSYKLNLYTDIALEGSLFLTFSDELDGNVGFNQFNDYPVSGQLVFRRYINPLRGVD</sequence>
<name>A0A1H7BHH5_9BACT</name>
<dbReference type="EMBL" id="FNZH01000012">
    <property type="protein sequence ID" value="SEJ77091.1"/>
    <property type="molecule type" value="Genomic_DNA"/>
</dbReference>
<dbReference type="RefSeq" id="WP_092178658.1">
    <property type="nucleotide sequence ID" value="NZ_FNZH01000012.1"/>
</dbReference>
<accession>A0A1H7BHH5</accession>
<evidence type="ECO:0000313" key="3">
    <source>
        <dbReference type="Proteomes" id="UP000199403"/>
    </source>
</evidence>
<evidence type="ECO:0000313" key="2">
    <source>
        <dbReference type="EMBL" id="SEJ77091.1"/>
    </source>
</evidence>
<reference evidence="3" key="1">
    <citation type="submission" date="2016-10" db="EMBL/GenBank/DDBJ databases">
        <authorList>
            <person name="Varghese N."/>
            <person name="Submissions S."/>
        </authorList>
    </citation>
    <scope>NUCLEOTIDE SEQUENCE [LARGE SCALE GENOMIC DNA]</scope>
    <source>
        <strain evidence="3">IBRC-M 10761</strain>
    </source>
</reference>
<evidence type="ECO:0008006" key="4">
    <source>
        <dbReference type="Google" id="ProtNLM"/>
    </source>
</evidence>